<name>A0A1F7IBD1_9BACT</name>
<feature type="transmembrane region" description="Helical" evidence="1">
    <location>
        <begin position="126"/>
        <end position="142"/>
    </location>
</feature>
<dbReference type="AlphaFoldDB" id="A0A1F7IBD1"/>
<feature type="transmembrane region" description="Helical" evidence="1">
    <location>
        <begin position="148"/>
        <end position="167"/>
    </location>
</feature>
<dbReference type="STRING" id="1802055.A3A74_00490"/>
<feature type="transmembrane region" description="Helical" evidence="1">
    <location>
        <begin position="370"/>
        <end position="390"/>
    </location>
</feature>
<feature type="transmembrane region" description="Helical" evidence="1">
    <location>
        <begin position="174"/>
        <end position="189"/>
    </location>
</feature>
<evidence type="ECO:0000256" key="1">
    <source>
        <dbReference type="SAM" id="Phobius"/>
    </source>
</evidence>
<evidence type="ECO:0000313" key="3">
    <source>
        <dbReference type="EMBL" id="OGK40664.1"/>
    </source>
</evidence>
<accession>A0A1F7IBD1</accession>
<organism evidence="3 4">
    <name type="scientific">Candidatus Roizmanbacteria bacterium RIFCSPLOWO2_01_FULL_35_13</name>
    <dbReference type="NCBI Taxonomy" id="1802055"/>
    <lineage>
        <taxon>Bacteria</taxon>
        <taxon>Candidatus Roizmaniibacteriota</taxon>
    </lineage>
</organism>
<dbReference type="InterPro" id="IPR038731">
    <property type="entry name" value="RgtA/B/C-like"/>
</dbReference>
<dbReference type="Proteomes" id="UP000179270">
    <property type="component" value="Unassembled WGS sequence"/>
</dbReference>
<feature type="transmembrane region" description="Helical" evidence="1">
    <location>
        <begin position="321"/>
        <end position="345"/>
    </location>
</feature>
<evidence type="ECO:0000259" key="2">
    <source>
        <dbReference type="Pfam" id="PF13231"/>
    </source>
</evidence>
<feature type="transmembrane region" description="Helical" evidence="1">
    <location>
        <begin position="12"/>
        <end position="29"/>
    </location>
</feature>
<protein>
    <recommendedName>
        <fullName evidence="2">Glycosyltransferase RgtA/B/C/D-like domain-containing protein</fullName>
    </recommendedName>
</protein>
<gene>
    <name evidence="3" type="ORF">A3A74_00490</name>
</gene>
<sequence length="574" mass="67204">MTATANFLKRHILIFIFLAFLLLLIFLTYKDYGVPWDEKIFFSTGKYFVVKLFNFLQIPTNLSTAGFEPTPHHIKGHGVFMDMLTVFAGMLFPKFDFETLHLIRALLAIPIFILVYWIVSHLVSKVYGVITVTLLLLFPRFYPEIYYNAVDIPTALLFTICLSYFIYYLTSKKTIFKSIIFGLILGVTINQRLLLFYLPVINFFFLLFNVILNDSRRNVTRSEGSSGAVSNKLERANAGFFAMLRMTKWREFLFYQFLILISLLLSMHLTHPYLLSHPITGLLEIIQSAKQYPWNGGVLFDGQFYQAGVKPLPWYYLIKTMLITIPPVTIFLFIIGNLNIILSLIRNFRNFQQPLVHLEGGNTYKSTFKVYFSLYCLAVFYTPFLLVFMLKPTLYDSWRQFLFLSIPMVIIAIFGLHWIFEIGNWKLIRNSKLEIRNLLILVIPIIMFINFLQTARAMFSLHPYEYLYYNSLVGGLKGAYGKYETDYWGLGYKDVVIWFNKNINDPKKQYKMFVEGDPLSSSYYFKSNMQLTTDLPTADYLFTFTRWNFHIRHPGKTIYTVEKEGVPLIFIKKL</sequence>
<dbReference type="Pfam" id="PF13231">
    <property type="entry name" value="PMT_2"/>
    <property type="match status" value="1"/>
</dbReference>
<proteinExistence type="predicted"/>
<comment type="caution">
    <text evidence="3">The sequence shown here is derived from an EMBL/GenBank/DDBJ whole genome shotgun (WGS) entry which is preliminary data.</text>
</comment>
<feature type="transmembrane region" description="Helical" evidence="1">
    <location>
        <begin position="435"/>
        <end position="452"/>
    </location>
</feature>
<keyword evidence="1" id="KW-0812">Transmembrane</keyword>
<feature type="transmembrane region" description="Helical" evidence="1">
    <location>
        <begin position="252"/>
        <end position="274"/>
    </location>
</feature>
<dbReference type="EMBL" id="MGAF01000028">
    <property type="protein sequence ID" value="OGK40664.1"/>
    <property type="molecule type" value="Genomic_DNA"/>
</dbReference>
<feature type="domain" description="Glycosyltransferase RgtA/B/C/D-like" evidence="2">
    <location>
        <begin position="91"/>
        <end position="210"/>
    </location>
</feature>
<keyword evidence="1" id="KW-1133">Transmembrane helix</keyword>
<reference evidence="3 4" key="1">
    <citation type="journal article" date="2016" name="Nat. Commun.">
        <title>Thousands of microbial genomes shed light on interconnected biogeochemical processes in an aquifer system.</title>
        <authorList>
            <person name="Anantharaman K."/>
            <person name="Brown C.T."/>
            <person name="Hug L.A."/>
            <person name="Sharon I."/>
            <person name="Castelle C.J."/>
            <person name="Probst A.J."/>
            <person name="Thomas B.C."/>
            <person name="Singh A."/>
            <person name="Wilkins M.J."/>
            <person name="Karaoz U."/>
            <person name="Brodie E.L."/>
            <person name="Williams K.H."/>
            <person name="Hubbard S.S."/>
            <person name="Banfield J.F."/>
        </authorList>
    </citation>
    <scope>NUCLEOTIDE SEQUENCE [LARGE SCALE GENOMIC DNA]</scope>
</reference>
<feature type="transmembrane region" description="Helical" evidence="1">
    <location>
        <begin position="100"/>
        <end position="119"/>
    </location>
</feature>
<feature type="transmembrane region" description="Helical" evidence="1">
    <location>
        <begin position="195"/>
        <end position="212"/>
    </location>
</feature>
<evidence type="ECO:0000313" key="4">
    <source>
        <dbReference type="Proteomes" id="UP000179270"/>
    </source>
</evidence>
<feature type="transmembrane region" description="Helical" evidence="1">
    <location>
        <begin position="402"/>
        <end position="423"/>
    </location>
</feature>
<keyword evidence="1" id="KW-0472">Membrane</keyword>